<evidence type="ECO:0000256" key="7">
    <source>
        <dbReference type="ARBA" id="ARBA00022723"/>
    </source>
</evidence>
<evidence type="ECO:0000256" key="6">
    <source>
        <dbReference type="ARBA" id="ARBA00022490"/>
    </source>
</evidence>
<dbReference type="GO" id="GO:0006605">
    <property type="term" value="P:protein targeting"/>
    <property type="evidence" value="ECO:0007669"/>
    <property type="project" value="UniProtKB-UniRule"/>
</dbReference>
<dbReference type="GO" id="GO:0005886">
    <property type="term" value="C:plasma membrane"/>
    <property type="evidence" value="ECO:0007669"/>
    <property type="project" value="UniProtKB-SubCell"/>
</dbReference>
<dbReference type="Proteomes" id="UP000034108">
    <property type="component" value="Unassembled WGS sequence"/>
</dbReference>
<keyword evidence="8 15" id="KW-0547">Nucleotide-binding</keyword>
<dbReference type="SUPFAM" id="SSF81767">
    <property type="entry name" value="Pre-protein crosslinking domain of SecA"/>
    <property type="match status" value="1"/>
</dbReference>
<accession>A0A0G0YHJ4</accession>
<dbReference type="CDD" id="cd17928">
    <property type="entry name" value="DEXDc_SecA"/>
    <property type="match status" value="1"/>
</dbReference>
<keyword evidence="5 15" id="KW-1003">Cell membrane</keyword>
<evidence type="ECO:0000256" key="15">
    <source>
        <dbReference type="HAMAP-Rule" id="MF_01382"/>
    </source>
</evidence>
<dbReference type="AlphaFoldDB" id="A0A0G0YHJ4"/>
<keyword evidence="13 15" id="KW-0811">Translocation</keyword>
<feature type="domain" description="Helicase ATP-binding" evidence="18">
    <location>
        <begin position="105"/>
        <end position="300"/>
    </location>
</feature>
<dbReference type="GO" id="GO:0046872">
    <property type="term" value="F:metal ion binding"/>
    <property type="evidence" value="ECO:0007669"/>
    <property type="project" value="UniProtKB-KW"/>
</dbReference>
<comment type="subunit">
    <text evidence="15">Monomer and homodimer. Part of the essential Sec protein translocation apparatus which comprises SecA, SecYEG and auxiliary proteins SecDF. Other proteins may also be involved.</text>
</comment>
<keyword evidence="11 15" id="KW-0653">Protein transport</keyword>
<dbReference type="SMART" id="SM00957">
    <property type="entry name" value="SecA_DEAD"/>
    <property type="match status" value="1"/>
</dbReference>
<dbReference type="InterPro" id="IPR027417">
    <property type="entry name" value="P-loop_NTPase"/>
</dbReference>
<dbReference type="InterPro" id="IPR011116">
    <property type="entry name" value="SecA_Wing/Scaffold"/>
</dbReference>
<evidence type="ECO:0000256" key="16">
    <source>
        <dbReference type="RuleBase" id="RU003874"/>
    </source>
</evidence>
<dbReference type="PRINTS" id="PR00906">
    <property type="entry name" value="SECA"/>
</dbReference>
<evidence type="ECO:0000256" key="11">
    <source>
        <dbReference type="ARBA" id="ARBA00022927"/>
    </source>
</evidence>
<comment type="cofactor">
    <cofactor evidence="1">
        <name>Zn(2+)</name>
        <dbReference type="ChEBI" id="CHEBI:29105"/>
    </cofactor>
</comment>
<keyword evidence="14 15" id="KW-0472">Membrane</keyword>
<dbReference type="Gene3D" id="1.10.3060.10">
    <property type="entry name" value="Helical scaffold and wing domains of SecA"/>
    <property type="match status" value="1"/>
</dbReference>
<dbReference type="Gene3D" id="3.40.50.300">
    <property type="entry name" value="P-loop containing nucleotide triphosphate hydrolases"/>
    <property type="match status" value="2"/>
</dbReference>
<dbReference type="SUPFAM" id="SSF52540">
    <property type="entry name" value="P-loop containing nucleoside triphosphate hydrolases"/>
    <property type="match status" value="2"/>
</dbReference>
<dbReference type="EMBL" id="LCAV01000003">
    <property type="protein sequence ID" value="KKR99817.1"/>
    <property type="molecule type" value="Genomic_DNA"/>
</dbReference>
<comment type="caution">
    <text evidence="21">The sequence shown here is derived from an EMBL/GenBank/DDBJ whole genome shotgun (WGS) entry which is preliminary data.</text>
</comment>
<evidence type="ECO:0000313" key="22">
    <source>
        <dbReference type="Proteomes" id="UP000034108"/>
    </source>
</evidence>
<evidence type="ECO:0000259" key="18">
    <source>
        <dbReference type="PROSITE" id="PS51192"/>
    </source>
</evidence>
<dbReference type="GO" id="GO:0043952">
    <property type="term" value="P:protein transport by the Sec complex"/>
    <property type="evidence" value="ECO:0007669"/>
    <property type="project" value="TreeGrafter"/>
</dbReference>
<dbReference type="GO" id="GO:0017038">
    <property type="term" value="P:protein import"/>
    <property type="evidence" value="ECO:0007669"/>
    <property type="project" value="InterPro"/>
</dbReference>
<dbReference type="EC" id="7.4.2.8" evidence="15"/>
<dbReference type="PATRIC" id="fig|1619048.3.peg.144"/>
<dbReference type="FunFam" id="3.90.1440.10:FF:000002">
    <property type="entry name" value="Protein translocase subunit SecA"/>
    <property type="match status" value="1"/>
</dbReference>
<keyword evidence="9" id="KW-0862">Zinc</keyword>
<keyword evidence="6 15" id="KW-0963">Cytoplasm</keyword>
<dbReference type="FunFam" id="3.40.50.300:FF:000429">
    <property type="entry name" value="Preprotein translocase subunit SecA"/>
    <property type="match status" value="1"/>
</dbReference>
<dbReference type="InterPro" id="IPR044722">
    <property type="entry name" value="SecA_SF2_C"/>
</dbReference>
<dbReference type="PROSITE" id="PS51194">
    <property type="entry name" value="HELICASE_CTER"/>
    <property type="match status" value="1"/>
</dbReference>
<evidence type="ECO:0000256" key="2">
    <source>
        <dbReference type="ARBA" id="ARBA00004170"/>
    </source>
</evidence>
<organism evidence="21 22">
    <name type="scientific">Candidatus Magasanikbacteria bacterium GW2011_GWC2_41_17</name>
    <dbReference type="NCBI Taxonomy" id="1619048"/>
    <lineage>
        <taxon>Bacteria</taxon>
        <taxon>Candidatus Magasanikiibacteriota</taxon>
    </lineage>
</organism>
<dbReference type="CDD" id="cd18803">
    <property type="entry name" value="SF2_C_secA"/>
    <property type="match status" value="1"/>
</dbReference>
<comment type="catalytic activity">
    <reaction evidence="15">
        <text>ATP + H2O + cellular proteinSide 1 = ADP + phosphate + cellular proteinSide 2.</text>
        <dbReference type="EC" id="7.4.2.8"/>
    </reaction>
</comment>
<dbReference type="PROSITE" id="PS51192">
    <property type="entry name" value="HELICASE_ATP_BIND_1"/>
    <property type="match status" value="1"/>
</dbReference>
<evidence type="ECO:0000256" key="3">
    <source>
        <dbReference type="ARBA" id="ARBA00007650"/>
    </source>
</evidence>
<dbReference type="InterPro" id="IPR014018">
    <property type="entry name" value="SecA_motor_DEAD"/>
</dbReference>
<protein>
    <recommendedName>
        <fullName evidence="15 16">Protein translocase subunit SecA</fullName>
        <ecNumber evidence="15">7.4.2.8</ecNumber>
    </recommendedName>
</protein>
<feature type="binding site" evidence="15">
    <location>
        <position position="547"/>
    </location>
    <ligand>
        <name>ATP</name>
        <dbReference type="ChEBI" id="CHEBI:30616"/>
    </ligand>
</feature>
<dbReference type="InterPro" id="IPR036266">
    <property type="entry name" value="SecA_Wing/Scaffold_sf"/>
</dbReference>
<dbReference type="Gene3D" id="3.10.450.50">
    <property type="match status" value="1"/>
</dbReference>
<reference evidence="21 22" key="1">
    <citation type="journal article" date="2015" name="Nature">
        <title>rRNA introns, odd ribosomes, and small enigmatic genomes across a large radiation of phyla.</title>
        <authorList>
            <person name="Brown C.T."/>
            <person name="Hug L.A."/>
            <person name="Thomas B.C."/>
            <person name="Sharon I."/>
            <person name="Castelle C.J."/>
            <person name="Singh A."/>
            <person name="Wilkins M.J."/>
            <person name="Williams K.H."/>
            <person name="Banfield J.F."/>
        </authorList>
    </citation>
    <scope>NUCLEOTIDE SEQUENCE [LARGE SCALE GENOMIC DNA]</scope>
</reference>
<feature type="compositionally biased region" description="Basic and acidic residues" evidence="17">
    <location>
        <begin position="899"/>
        <end position="911"/>
    </location>
</feature>
<dbReference type="GO" id="GO:0031522">
    <property type="term" value="C:cell envelope Sec protein transport complex"/>
    <property type="evidence" value="ECO:0007669"/>
    <property type="project" value="TreeGrafter"/>
</dbReference>
<dbReference type="Pfam" id="PF21090">
    <property type="entry name" value="P-loop_SecA"/>
    <property type="match status" value="2"/>
</dbReference>
<dbReference type="NCBIfam" id="NF006630">
    <property type="entry name" value="PRK09200.1"/>
    <property type="match status" value="1"/>
</dbReference>
<dbReference type="Pfam" id="PF07517">
    <property type="entry name" value="SecA_DEAD"/>
    <property type="match status" value="1"/>
</dbReference>
<keyword evidence="12 15" id="KW-1278">Translocase</keyword>
<dbReference type="SMART" id="SM00958">
    <property type="entry name" value="SecA_PP_bind"/>
    <property type="match status" value="1"/>
</dbReference>
<feature type="domain" description="SecA family profile" evidence="20">
    <location>
        <begin position="19"/>
        <end position="634"/>
    </location>
</feature>
<comment type="similarity">
    <text evidence="3 15 16">Belongs to the SecA family.</text>
</comment>
<dbReference type="HAMAP" id="MF_01382">
    <property type="entry name" value="SecA"/>
    <property type="match status" value="1"/>
</dbReference>
<dbReference type="Gene3D" id="3.90.1440.10">
    <property type="entry name" value="SecA, preprotein cross-linking domain"/>
    <property type="match status" value="1"/>
</dbReference>
<dbReference type="NCBIfam" id="NF009538">
    <property type="entry name" value="PRK12904.1"/>
    <property type="match status" value="1"/>
</dbReference>
<sequence length="929" mass="105124">MIRGSLHISPNRVYYVYCMSIFKTLFGNPNLRVIKQIQPIVEEINKLEPEFSKLSADELKNKTVEFRERLAKGETPDALLPEAFATVREAAKRTIGQRHFDAQLIGAVVLHRGQISEMRTGEGKTLTATLAVYLNALEGKGVHVVTVNDYLAKRDTVWMGQIYNALGLTVGCVQQQMKSFVYEPGYQATAPVVKETGVDDEAKAVLVKIEPSHLRPCQRREAYHRDITYGTNNEFGFDYLRDNMVANLVEMSQRDLHYAIIDEVDSILIDEARTPLIISAPAEEATDKYYKFSELVSRLTENEDYNIDEKLRSATLTEAGIEKLEKWLGLENIYAEGGMQTVHHLEQALKARVLFKLDKDYVVKDGEVIIVDEFTGRLMFGRRFSEGLHQAIEAKEKTKIQRESQTLATVTFQNYFRLYKKIAGMTGTAATEAEEFSKIYNLEVVEIPTHRPMVRRDESDRIYKNESGKFQAVIKEIKERNAKGQPVLVGTISIEKNEELGRLLEMEGIPHQILNAKNHEKEAEIISQAGRFGAVTLATNMAGRGVDIILGGNSSSPEEAAKVREAGGLHVLGTERHESRRIDNQLRGRSGRQGDPGSSQFYVSLEDDLMRIFGSDKIKKMMEFLKMPEDMPIENRMVSRALESAQKKVEGHNFDIRKHLLDYDDVLNKHRGVIYKKRREILAEYETEKSGCQKDVLKARVLELVEQEIEQIVFFHTGGTAGGDWNIKEIYETALTIFSLNNSEKDELFKIAREDEGRKADAEARSCLVEFLIGLSKTRYDEMRQKINNPETVLEMEKGILLRAIDTLWVDHLVAIDYLRVGIGLRGYGQRDPLVEYKKETYRLFSELLILIQKEVVYSFYKLGAALDLAPSLMQRQGIQMSGAAKEGGSTASISAPKEFTKTAEGDKIGRNDQCPCGSGKKFKKCHGQ</sequence>
<feature type="binding site" evidence="15">
    <location>
        <position position="103"/>
    </location>
    <ligand>
        <name>ATP</name>
        <dbReference type="ChEBI" id="CHEBI:30616"/>
    </ligand>
</feature>
<evidence type="ECO:0000256" key="1">
    <source>
        <dbReference type="ARBA" id="ARBA00001947"/>
    </source>
</evidence>
<evidence type="ECO:0000256" key="12">
    <source>
        <dbReference type="ARBA" id="ARBA00022967"/>
    </source>
</evidence>
<feature type="binding site" evidence="15">
    <location>
        <begin position="121"/>
        <end position="125"/>
    </location>
    <ligand>
        <name>ATP</name>
        <dbReference type="ChEBI" id="CHEBI:30616"/>
    </ligand>
</feature>
<dbReference type="Pfam" id="PF07516">
    <property type="entry name" value="SecA_SW"/>
    <property type="match status" value="1"/>
</dbReference>
<feature type="region of interest" description="Disordered" evidence="17">
    <location>
        <begin position="577"/>
        <end position="600"/>
    </location>
</feature>
<keyword evidence="4 15" id="KW-0813">Transport</keyword>
<name>A0A0G0YHJ4_9BACT</name>
<dbReference type="Pfam" id="PF01043">
    <property type="entry name" value="SecA_PP_bind"/>
    <property type="match status" value="1"/>
</dbReference>
<dbReference type="STRING" id="1619048.UU49_C0003G0031"/>
<feature type="region of interest" description="Disordered" evidence="17">
    <location>
        <begin position="884"/>
        <end position="929"/>
    </location>
</feature>
<evidence type="ECO:0000256" key="17">
    <source>
        <dbReference type="SAM" id="MobiDB-lite"/>
    </source>
</evidence>
<evidence type="ECO:0000313" key="21">
    <source>
        <dbReference type="EMBL" id="KKR99817.1"/>
    </source>
</evidence>
<dbReference type="GO" id="GO:0008564">
    <property type="term" value="F:protein-exporting ATPase activity"/>
    <property type="evidence" value="ECO:0007669"/>
    <property type="project" value="UniProtKB-EC"/>
</dbReference>
<proteinExistence type="inferred from homology"/>
<dbReference type="NCBIfam" id="TIGR00963">
    <property type="entry name" value="secA"/>
    <property type="match status" value="1"/>
</dbReference>
<dbReference type="InterPro" id="IPR014001">
    <property type="entry name" value="Helicase_ATP-bd"/>
</dbReference>
<dbReference type="InterPro" id="IPR000185">
    <property type="entry name" value="SecA"/>
</dbReference>
<evidence type="ECO:0000256" key="4">
    <source>
        <dbReference type="ARBA" id="ARBA00022448"/>
    </source>
</evidence>
<evidence type="ECO:0000256" key="8">
    <source>
        <dbReference type="ARBA" id="ARBA00022741"/>
    </source>
</evidence>
<dbReference type="GO" id="GO:0005829">
    <property type="term" value="C:cytosol"/>
    <property type="evidence" value="ECO:0007669"/>
    <property type="project" value="TreeGrafter"/>
</dbReference>
<evidence type="ECO:0000259" key="20">
    <source>
        <dbReference type="PROSITE" id="PS51196"/>
    </source>
</evidence>
<evidence type="ECO:0000256" key="10">
    <source>
        <dbReference type="ARBA" id="ARBA00022840"/>
    </source>
</evidence>
<comment type="subcellular location">
    <subcellularLocation>
        <location evidence="15">Cell membrane</location>
        <topology evidence="15">Peripheral membrane protein</topology>
        <orientation evidence="15">Cytoplasmic side</orientation>
    </subcellularLocation>
    <subcellularLocation>
        <location evidence="15">Cytoplasm</location>
    </subcellularLocation>
    <subcellularLocation>
        <location evidence="2">Membrane</location>
        <topology evidence="2">Peripheral membrane protein</topology>
    </subcellularLocation>
    <text evidence="15">Distribution is 50-50.</text>
</comment>
<dbReference type="Pfam" id="PF02810">
    <property type="entry name" value="SEC-C"/>
    <property type="match status" value="1"/>
</dbReference>
<dbReference type="InterPro" id="IPR001650">
    <property type="entry name" value="Helicase_C-like"/>
</dbReference>
<feature type="compositionally biased region" description="Basic and acidic residues" evidence="17">
    <location>
        <begin position="577"/>
        <end position="586"/>
    </location>
</feature>
<evidence type="ECO:0000256" key="9">
    <source>
        <dbReference type="ARBA" id="ARBA00022833"/>
    </source>
</evidence>
<dbReference type="InterPro" id="IPR036670">
    <property type="entry name" value="SecA_X-link_sf"/>
</dbReference>
<dbReference type="PANTHER" id="PTHR30612:SF0">
    <property type="entry name" value="CHLOROPLAST PROTEIN-TRANSPORTING ATPASE"/>
    <property type="match status" value="1"/>
</dbReference>
<dbReference type="InterPro" id="IPR004027">
    <property type="entry name" value="SEC_C_motif"/>
</dbReference>
<dbReference type="GO" id="GO:0065002">
    <property type="term" value="P:intracellular protein transmembrane transport"/>
    <property type="evidence" value="ECO:0007669"/>
    <property type="project" value="UniProtKB-UniRule"/>
</dbReference>
<dbReference type="SUPFAM" id="SSF81886">
    <property type="entry name" value="Helical scaffold and wing domains of SecA"/>
    <property type="match status" value="1"/>
</dbReference>
<evidence type="ECO:0000256" key="5">
    <source>
        <dbReference type="ARBA" id="ARBA00022475"/>
    </source>
</evidence>
<dbReference type="GO" id="GO:0005524">
    <property type="term" value="F:ATP binding"/>
    <property type="evidence" value="ECO:0007669"/>
    <property type="project" value="UniProtKB-UniRule"/>
</dbReference>
<dbReference type="PANTHER" id="PTHR30612">
    <property type="entry name" value="SECA INNER MEMBRANE COMPONENT OF SEC PROTEIN SECRETION SYSTEM"/>
    <property type="match status" value="1"/>
</dbReference>
<keyword evidence="10 15" id="KW-0067">ATP-binding</keyword>
<dbReference type="InterPro" id="IPR011115">
    <property type="entry name" value="SecA_DEAD"/>
</dbReference>
<evidence type="ECO:0000259" key="19">
    <source>
        <dbReference type="PROSITE" id="PS51194"/>
    </source>
</evidence>
<evidence type="ECO:0000256" key="13">
    <source>
        <dbReference type="ARBA" id="ARBA00023010"/>
    </source>
</evidence>
<dbReference type="InterPro" id="IPR011130">
    <property type="entry name" value="SecA_preprotein_X-link_dom"/>
</dbReference>
<gene>
    <name evidence="15" type="primary">secA</name>
    <name evidence="21" type="ORF">UU49_C0003G0031</name>
</gene>
<keyword evidence="7" id="KW-0479">Metal-binding</keyword>
<evidence type="ECO:0000256" key="14">
    <source>
        <dbReference type="ARBA" id="ARBA00023136"/>
    </source>
</evidence>
<comment type="function">
    <text evidence="15">Part of the Sec protein translocase complex. Interacts with the SecYEG preprotein conducting channel. Has a central role in coupling the hydrolysis of ATP to the transfer of proteins into and across the cell membrane, serving as an ATP-driven molecular motor driving the stepwise translocation of polypeptide chains across the membrane.</text>
</comment>
<feature type="domain" description="Helicase C-terminal" evidence="19">
    <location>
        <begin position="469"/>
        <end position="641"/>
    </location>
</feature>
<dbReference type="PROSITE" id="PS51196">
    <property type="entry name" value="SECA_MOTOR_DEAD"/>
    <property type="match status" value="1"/>
</dbReference>